<proteinExistence type="predicted"/>
<dbReference type="Proteomes" id="UP000672934">
    <property type="component" value="Unassembled WGS sequence"/>
</dbReference>
<gene>
    <name evidence="1" type="ORF">LMG31506_02170</name>
</gene>
<protein>
    <recommendedName>
        <fullName evidence="3">Glycosyltransferase</fullName>
    </recommendedName>
</protein>
<dbReference type="SUPFAM" id="SSF53756">
    <property type="entry name" value="UDP-Glycosyltransferase/glycogen phosphorylase"/>
    <property type="match status" value="1"/>
</dbReference>
<evidence type="ECO:0008006" key="3">
    <source>
        <dbReference type="Google" id="ProtNLM"/>
    </source>
</evidence>
<organism evidence="1 2">
    <name type="scientific">Cupriavidus yeoncheonensis</name>
    <dbReference type="NCBI Taxonomy" id="1462994"/>
    <lineage>
        <taxon>Bacteria</taxon>
        <taxon>Pseudomonadati</taxon>
        <taxon>Pseudomonadota</taxon>
        <taxon>Betaproteobacteria</taxon>
        <taxon>Burkholderiales</taxon>
        <taxon>Burkholderiaceae</taxon>
        <taxon>Cupriavidus</taxon>
    </lineage>
</organism>
<dbReference type="Pfam" id="PF13692">
    <property type="entry name" value="Glyco_trans_1_4"/>
    <property type="match status" value="1"/>
</dbReference>
<accession>A0A916IRN8</accession>
<keyword evidence="2" id="KW-1185">Reference proteome</keyword>
<reference evidence="1" key="1">
    <citation type="submission" date="2021-03" db="EMBL/GenBank/DDBJ databases">
        <authorList>
            <person name="Peeters C."/>
        </authorList>
    </citation>
    <scope>NUCLEOTIDE SEQUENCE</scope>
    <source>
        <strain evidence="1">LMG 31506</strain>
    </source>
</reference>
<sequence length="412" mass="45822">MSRRLLVIANDIPWPANSGGRVDVWRRLNALHNQGIEVSLLCWYDVGRNLACHDEAHRQLAATCKQLRVIPIRRTFGEILARLVRIFRLPSHAASRWVTTPAAEILAWAADIAPTAVLLDGLYGAEVAKLIAKTLDVPLLYRSHNVEHAYMRAQFDRATTLAKRLGLLANLVGLKRYERSLLLECKRIFDISVDDLRYWKASGIENMDWLPPLVDDEFCERMRTPVEGKSIDLLYFGNLHTPNNVNSVKWLIEKVLPRINQRTIKMVIAGSNPCSEVIAAIKADRRIHLVANPSDMTRLISAATVIVNPMLAGSGVNLKSVEMLFSNASLVSTSVGVSGLPPDVKACFQVSDDPVGFAENIMRCLTAPAHDNAKRVAARRYFSPEVVTNKISICLGELLDPKDATITHRGLK</sequence>
<dbReference type="AlphaFoldDB" id="A0A916IRN8"/>
<dbReference type="RefSeq" id="WP_211947161.1">
    <property type="nucleotide sequence ID" value="NZ_CAJPUY010000007.1"/>
</dbReference>
<dbReference type="Gene3D" id="3.40.50.2000">
    <property type="entry name" value="Glycogen Phosphorylase B"/>
    <property type="match status" value="1"/>
</dbReference>
<comment type="caution">
    <text evidence="1">The sequence shown here is derived from an EMBL/GenBank/DDBJ whole genome shotgun (WGS) entry which is preliminary data.</text>
</comment>
<name>A0A916IRN8_9BURK</name>
<evidence type="ECO:0000313" key="1">
    <source>
        <dbReference type="EMBL" id="CAG2140128.1"/>
    </source>
</evidence>
<dbReference type="EMBL" id="CAJPUY010000007">
    <property type="protein sequence ID" value="CAG2140128.1"/>
    <property type="molecule type" value="Genomic_DNA"/>
</dbReference>
<evidence type="ECO:0000313" key="2">
    <source>
        <dbReference type="Proteomes" id="UP000672934"/>
    </source>
</evidence>